<keyword evidence="2" id="KW-0813">Transport</keyword>
<dbReference type="Gene3D" id="2.170.130.10">
    <property type="entry name" value="TonB-dependent receptor, plug domain"/>
    <property type="match status" value="2"/>
</dbReference>
<keyword evidence="7" id="KW-0998">Cell outer membrane</keyword>
<evidence type="ECO:0000256" key="5">
    <source>
        <dbReference type="ARBA" id="ARBA00022729"/>
    </source>
</evidence>
<dbReference type="EMBL" id="JAERTY010000001">
    <property type="protein sequence ID" value="MBL1407658.1"/>
    <property type="molecule type" value="Genomic_DNA"/>
</dbReference>
<evidence type="ECO:0000313" key="10">
    <source>
        <dbReference type="Proteomes" id="UP000625283"/>
    </source>
</evidence>
<evidence type="ECO:0000313" key="9">
    <source>
        <dbReference type="EMBL" id="MBL1407658.1"/>
    </source>
</evidence>
<dbReference type="InterPro" id="IPR039426">
    <property type="entry name" value="TonB-dep_rcpt-like"/>
</dbReference>
<name>A0ABS1QYZ9_9SPHI</name>
<dbReference type="Proteomes" id="UP000625283">
    <property type="component" value="Unassembled WGS sequence"/>
</dbReference>
<keyword evidence="6" id="KW-0472">Membrane</keyword>
<dbReference type="Pfam" id="PF13715">
    <property type="entry name" value="CarbopepD_reg_2"/>
    <property type="match status" value="1"/>
</dbReference>
<comment type="caution">
    <text evidence="9">The sequence shown here is derived from an EMBL/GenBank/DDBJ whole genome shotgun (WGS) entry which is preliminary data.</text>
</comment>
<accession>A0ABS1QYZ9</accession>
<evidence type="ECO:0000256" key="6">
    <source>
        <dbReference type="ARBA" id="ARBA00023136"/>
    </source>
</evidence>
<evidence type="ECO:0000256" key="1">
    <source>
        <dbReference type="ARBA" id="ARBA00004571"/>
    </source>
</evidence>
<proteinExistence type="predicted"/>
<dbReference type="PANTHER" id="PTHR30069">
    <property type="entry name" value="TONB-DEPENDENT OUTER MEMBRANE RECEPTOR"/>
    <property type="match status" value="1"/>
</dbReference>
<dbReference type="SUPFAM" id="SSF56935">
    <property type="entry name" value="Porins"/>
    <property type="match status" value="1"/>
</dbReference>
<keyword evidence="3" id="KW-1134">Transmembrane beta strand</keyword>
<feature type="domain" description="TonB-dependent receptor plug" evidence="8">
    <location>
        <begin position="129"/>
        <end position="283"/>
    </location>
</feature>
<dbReference type="InterPro" id="IPR012910">
    <property type="entry name" value="Plug_dom"/>
</dbReference>
<keyword evidence="5" id="KW-0732">Signal</keyword>
<dbReference type="InterPro" id="IPR037066">
    <property type="entry name" value="Plug_dom_sf"/>
</dbReference>
<keyword evidence="4" id="KW-0812">Transmembrane</keyword>
<dbReference type="InterPro" id="IPR008969">
    <property type="entry name" value="CarboxyPept-like_regulatory"/>
</dbReference>
<organism evidence="9 10">
    <name type="scientific">Sphingobacterium faecale</name>
    <dbReference type="NCBI Taxonomy" id="2803775"/>
    <lineage>
        <taxon>Bacteria</taxon>
        <taxon>Pseudomonadati</taxon>
        <taxon>Bacteroidota</taxon>
        <taxon>Sphingobacteriia</taxon>
        <taxon>Sphingobacteriales</taxon>
        <taxon>Sphingobacteriaceae</taxon>
        <taxon>Sphingobacterium</taxon>
    </lineage>
</organism>
<evidence type="ECO:0000259" key="8">
    <source>
        <dbReference type="Pfam" id="PF07715"/>
    </source>
</evidence>
<evidence type="ECO:0000256" key="2">
    <source>
        <dbReference type="ARBA" id="ARBA00022448"/>
    </source>
</evidence>
<reference evidence="9 10" key="1">
    <citation type="submission" date="2021-01" db="EMBL/GenBank/DDBJ databases">
        <title>C459-1 draft genome sequence.</title>
        <authorList>
            <person name="Zhang X.-F."/>
        </authorList>
    </citation>
    <scope>NUCLEOTIDE SEQUENCE [LARGE SCALE GENOMIC DNA]</scope>
    <source>
        <strain evidence="10">C459-1</strain>
    </source>
</reference>
<protein>
    <submittedName>
        <fullName evidence="9">TonB-dependent receptor</fullName>
    </submittedName>
</protein>
<dbReference type="SUPFAM" id="SSF49464">
    <property type="entry name" value="Carboxypeptidase regulatory domain-like"/>
    <property type="match status" value="1"/>
</dbReference>
<dbReference type="Pfam" id="PF07715">
    <property type="entry name" value="Plug"/>
    <property type="match status" value="1"/>
</dbReference>
<evidence type="ECO:0000256" key="4">
    <source>
        <dbReference type="ARBA" id="ARBA00022692"/>
    </source>
</evidence>
<keyword evidence="10" id="KW-1185">Reference proteome</keyword>
<evidence type="ECO:0000256" key="3">
    <source>
        <dbReference type="ARBA" id="ARBA00022452"/>
    </source>
</evidence>
<sequence>MHFSACFIKFSVLAVMQLLLVNVLLAQDKSIKGTVLDAEHKPLVGASVTVIELEQTVSTDKNGTYRLDIPDRGLHNQYTLKIAFVGKKSKRIALVFDTQGLVPPVTLLDNSLALEEIPVQASQGQRSNSSLVFDREMIERFPALSLNDLLNRLPNRLNTGPSVQDMQNLTLRGAFAGTIGRARNVHELSNAFGVAIIVDDIAMSNNGNMGGRNPGATGMANAFNSIRPSDYMVGGRPIPNTSYSGENVFGGIDLRQIPVENIESVEVISGVAPVRYGDISNGAVIVERQAGRTPAFFRVQLRSNATSYGFSKGFKLREKWGMMNLDAGYVNSYADNRDKLKQYRRINGTVIWTNTYGREGQVKQTLSATYNKVLDAVNKDPDDALSTAVSFGGWNWNTSSRTSIKVKNSIVDRIGFNLGASSSLQETYREYYYNGDPVFYTDTLYSGVVEAAYAPGQYDALDHVENRPLNLNGRLEMNGLYYTGSVQHRFNIGASYSFDTNLGKGRIVDPSRPKKDLSGSTSDRYYDFSLAHNLQNIGVYLDDAMRMQLMGRELDIRAGVRWDMMNGHSSISPRTNINYRLSEHTRLGVAYGLSFKSPGIAHLYPGPSFHDILLLNAYNGKVAESMVLFYVHRYDPDSKGIKSSVGQTLETSLAWSRAGHSLRTNLFYKRNDRVISTLSQREILTLPQYNATPVPGQKPRVEMVGYRRLLIDNRQFNNDRSNDNMGVEMMYSTPRFNAIMTSFSATAALTSSANRDPNLESVTFNDGKVEDDLLHIGLFPSASTRNYLSRGSIRSSTHFPKLRLIIELSADVELLNYTSTKWEDFYPKEYYTKDLTHHVVDQFDPNNPDHVQLFEKRRDDMMKVRATDNLTYWNFSLSMAKEIGKNLYLSFNVYNFLDYQPRFYIEGAGTVKAPNSRPNYGAQMTYKF</sequence>
<dbReference type="RefSeq" id="WP_202101446.1">
    <property type="nucleotide sequence ID" value="NZ_JAERTY010000001.1"/>
</dbReference>
<keyword evidence="9" id="KW-0675">Receptor</keyword>
<dbReference type="Gene3D" id="2.40.170.20">
    <property type="entry name" value="TonB-dependent receptor, beta-barrel domain"/>
    <property type="match status" value="1"/>
</dbReference>
<dbReference type="Gene3D" id="2.60.40.1120">
    <property type="entry name" value="Carboxypeptidase-like, regulatory domain"/>
    <property type="match status" value="1"/>
</dbReference>
<evidence type="ECO:0000256" key="7">
    <source>
        <dbReference type="ARBA" id="ARBA00023237"/>
    </source>
</evidence>
<comment type="subcellular location">
    <subcellularLocation>
        <location evidence="1">Cell outer membrane</location>
        <topology evidence="1">Multi-pass membrane protein</topology>
    </subcellularLocation>
</comment>
<gene>
    <name evidence="9" type="ORF">JKG61_02710</name>
</gene>
<dbReference type="InterPro" id="IPR036942">
    <property type="entry name" value="Beta-barrel_TonB_sf"/>
</dbReference>
<dbReference type="PANTHER" id="PTHR30069:SF29">
    <property type="entry name" value="HEMOGLOBIN AND HEMOGLOBIN-HAPTOGLOBIN-BINDING PROTEIN 1-RELATED"/>
    <property type="match status" value="1"/>
</dbReference>